<gene>
    <name evidence="2" type="ORF">EVAR_61701_1</name>
</gene>
<sequence>MESGSPCSPGAGGVPKAQVTHALIKDIVSKALSDMGYECPEQDLNKFVRSTLLRAELRARPPLRSPANPRVLTRADPTLPPRRNKRNKRRASSSSEESNDSDCTITGSGSESESAKSANSAKSSKDDSFTLVEGKNKRAIRKALKSKSL</sequence>
<evidence type="ECO:0000256" key="1">
    <source>
        <dbReference type="SAM" id="MobiDB-lite"/>
    </source>
</evidence>
<feature type="region of interest" description="Disordered" evidence="1">
    <location>
        <begin position="55"/>
        <end position="149"/>
    </location>
</feature>
<reference evidence="2 3" key="1">
    <citation type="journal article" date="2019" name="Commun. Biol.">
        <title>The bagworm genome reveals a unique fibroin gene that provides high tensile strength.</title>
        <authorList>
            <person name="Kono N."/>
            <person name="Nakamura H."/>
            <person name="Ohtoshi R."/>
            <person name="Tomita M."/>
            <person name="Numata K."/>
            <person name="Arakawa K."/>
        </authorList>
    </citation>
    <scope>NUCLEOTIDE SEQUENCE [LARGE SCALE GENOMIC DNA]</scope>
</reference>
<protein>
    <submittedName>
        <fullName evidence="2">Uncharacterized protein</fullName>
    </submittedName>
</protein>
<name>A0A4C1ZQV0_EUMVA</name>
<evidence type="ECO:0000313" key="2">
    <source>
        <dbReference type="EMBL" id="GBP89037.1"/>
    </source>
</evidence>
<feature type="compositionally biased region" description="Low complexity" evidence="1">
    <location>
        <begin position="107"/>
        <end position="122"/>
    </location>
</feature>
<feature type="compositionally biased region" description="Basic residues" evidence="1">
    <location>
        <begin position="137"/>
        <end position="149"/>
    </location>
</feature>
<accession>A0A4C1ZQV0</accession>
<feature type="compositionally biased region" description="Basic residues" evidence="1">
    <location>
        <begin position="82"/>
        <end position="91"/>
    </location>
</feature>
<organism evidence="2 3">
    <name type="scientific">Eumeta variegata</name>
    <name type="common">Bagworm moth</name>
    <name type="synonym">Eumeta japonica</name>
    <dbReference type="NCBI Taxonomy" id="151549"/>
    <lineage>
        <taxon>Eukaryota</taxon>
        <taxon>Metazoa</taxon>
        <taxon>Ecdysozoa</taxon>
        <taxon>Arthropoda</taxon>
        <taxon>Hexapoda</taxon>
        <taxon>Insecta</taxon>
        <taxon>Pterygota</taxon>
        <taxon>Neoptera</taxon>
        <taxon>Endopterygota</taxon>
        <taxon>Lepidoptera</taxon>
        <taxon>Glossata</taxon>
        <taxon>Ditrysia</taxon>
        <taxon>Tineoidea</taxon>
        <taxon>Psychidae</taxon>
        <taxon>Oiketicinae</taxon>
        <taxon>Eumeta</taxon>
    </lineage>
</organism>
<feature type="compositionally biased region" description="Low complexity" evidence="1">
    <location>
        <begin position="60"/>
        <end position="70"/>
    </location>
</feature>
<dbReference type="Proteomes" id="UP000299102">
    <property type="component" value="Unassembled WGS sequence"/>
</dbReference>
<proteinExistence type="predicted"/>
<dbReference type="AlphaFoldDB" id="A0A4C1ZQV0"/>
<dbReference type="EMBL" id="BGZK01001972">
    <property type="protein sequence ID" value="GBP89037.1"/>
    <property type="molecule type" value="Genomic_DNA"/>
</dbReference>
<evidence type="ECO:0000313" key="3">
    <source>
        <dbReference type="Proteomes" id="UP000299102"/>
    </source>
</evidence>
<keyword evidence="3" id="KW-1185">Reference proteome</keyword>
<comment type="caution">
    <text evidence="2">The sequence shown here is derived from an EMBL/GenBank/DDBJ whole genome shotgun (WGS) entry which is preliminary data.</text>
</comment>